<dbReference type="PANTHER" id="PTHR11706">
    <property type="entry name" value="SOLUTE CARRIER PROTEIN FAMILY 11 MEMBER"/>
    <property type="match status" value="1"/>
</dbReference>
<dbReference type="EMBL" id="JBEWTB010000002">
    <property type="protein sequence ID" value="MET4757620.1"/>
    <property type="molecule type" value="Genomic_DNA"/>
</dbReference>
<dbReference type="RefSeq" id="WP_354007763.1">
    <property type="nucleotide sequence ID" value="NZ_JBEWTA010000001.1"/>
</dbReference>
<evidence type="ECO:0000256" key="3">
    <source>
        <dbReference type="ARBA" id="ARBA00022692"/>
    </source>
</evidence>
<name>A0ABV2SIP3_9GAMM</name>
<dbReference type="PANTHER" id="PTHR11706:SF33">
    <property type="entry name" value="NATURAL RESISTANCE-ASSOCIATED MACROPHAGE PROTEIN 2"/>
    <property type="match status" value="1"/>
</dbReference>
<evidence type="ECO:0000313" key="9">
    <source>
        <dbReference type="Proteomes" id="UP001549366"/>
    </source>
</evidence>
<evidence type="ECO:0000256" key="5">
    <source>
        <dbReference type="ARBA" id="ARBA00022989"/>
    </source>
</evidence>
<feature type="transmembrane region" description="Helical" evidence="7">
    <location>
        <begin position="46"/>
        <end position="63"/>
    </location>
</feature>
<feature type="transmembrane region" description="Helical" evidence="7">
    <location>
        <begin position="127"/>
        <end position="146"/>
    </location>
</feature>
<sequence length="423" mass="45086">MSTPAMSSSSSPAASPRLSFSALGPGIMVAAAAIGGSHLVASTQAGAVYGWQLVGLIILVNFFKYPFFQFGARYSAATGESLLAGYARLGKPWLVLFLVLNVFAGVVNIAALLGLTGALATFIVPGVTPPVLAGVAAVISLMIVLRGHYRMVDVVSKWIVLLLAVVTVLATLLAFSQPAAAAPGFVAPTPWTLASLGVLISLMGWMPAPVEVSAMNSVWSRNKFMNRGRPDMRVALFDLNVGFIGTALLALFFVALGARILHGSGVELATSGAAFSRQLADMYGAVIGDWSRWLVITAALCCIYSSTLTCIDGYNRVNKSAIDNLRGEDNPDTESPLLVLLVTSGALGLVLMFPGTMLAMLKFAMIAAFLTTPVFALMNYRLIRASHIPDEHRIGKVLNIWSQAGLAFLFGFSFLFIWWQWLM</sequence>
<keyword evidence="4" id="KW-0769">Symport</keyword>
<organism evidence="8 9">
    <name type="scientific">Endozoicomonas lisbonensis</name>
    <dbReference type="NCBI Taxonomy" id="3120522"/>
    <lineage>
        <taxon>Bacteria</taxon>
        <taxon>Pseudomonadati</taxon>
        <taxon>Pseudomonadota</taxon>
        <taxon>Gammaproteobacteria</taxon>
        <taxon>Oceanospirillales</taxon>
        <taxon>Endozoicomonadaceae</taxon>
        <taxon>Endozoicomonas</taxon>
    </lineage>
</organism>
<keyword evidence="9" id="KW-1185">Reference proteome</keyword>
<dbReference type="Pfam" id="PF01566">
    <property type="entry name" value="Nramp"/>
    <property type="match status" value="1"/>
</dbReference>
<feature type="transmembrane region" description="Helical" evidence="7">
    <location>
        <begin position="93"/>
        <end position="115"/>
    </location>
</feature>
<keyword evidence="5 7" id="KW-1133">Transmembrane helix</keyword>
<feature type="transmembrane region" description="Helical" evidence="7">
    <location>
        <begin position="359"/>
        <end position="380"/>
    </location>
</feature>
<feature type="transmembrane region" description="Helical" evidence="7">
    <location>
        <begin position="293"/>
        <end position="314"/>
    </location>
</feature>
<protein>
    <submittedName>
        <fullName evidence="8">Mn2+/Fe2+ NRAMP family transporter</fullName>
    </submittedName>
</protein>
<evidence type="ECO:0000256" key="6">
    <source>
        <dbReference type="ARBA" id="ARBA00023136"/>
    </source>
</evidence>
<evidence type="ECO:0000313" key="8">
    <source>
        <dbReference type="EMBL" id="MET4757620.1"/>
    </source>
</evidence>
<proteinExistence type="predicted"/>
<feature type="transmembrane region" description="Helical" evidence="7">
    <location>
        <begin position="400"/>
        <end position="421"/>
    </location>
</feature>
<evidence type="ECO:0000256" key="2">
    <source>
        <dbReference type="ARBA" id="ARBA00022448"/>
    </source>
</evidence>
<accession>A0ABV2SIP3</accession>
<feature type="transmembrane region" description="Helical" evidence="7">
    <location>
        <begin position="191"/>
        <end position="214"/>
    </location>
</feature>
<evidence type="ECO:0000256" key="1">
    <source>
        <dbReference type="ARBA" id="ARBA00004141"/>
    </source>
</evidence>
<keyword evidence="2" id="KW-0813">Transport</keyword>
<evidence type="ECO:0000256" key="4">
    <source>
        <dbReference type="ARBA" id="ARBA00022847"/>
    </source>
</evidence>
<keyword evidence="6 7" id="KW-0472">Membrane</keyword>
<feature type="transmembrane region" description="Helical" evidence="7">
    <location>
        <begin position="335"/>
        <end position="353"/>
    </location>
</feature>
<comment type="caution">
    <text evidence="8">The sequence shown here is derived from an EMBL/GenBank/DDBJ whole genome shotgun (WGS) entry which is preliminary data.</text>
</comment>
<dbReference type="InterPro" id="IPR001046">
    <property type="entry name" value="NRAMP_fam"/>
</dbReference>
<gene>
    <name evidence="8" type="ORF">V5J35_002812</name>
</gene>
<dbReference type="Proteomes" id="UP001549366">
    <property type="component" value="Unassembled WGS sequence"/>
</dbReference>
<feature type="transmembrane region" description="Helical" evidence="7">
    <location>
        <begin position="235"/>
        <end position="258"/>
    </location>
</feature>
<keyword evidence="3 7" id="KW-0812">Transmembrane</keyword>
<feature type="transmembrane region" description="Helical" evidence="7">
    <location>
        <begin position="20"/>
        <end position="40"/>
    </location>
</feature>
<comment type="subcellular location">
    <subcellularLocation>
        <location evidence="1">Membrane</location>
        <topology evidence="1">Multi-pass membrane protein</topology>
    </subcellularLocation>
</comment>
<reference evidence="8 9" key="1">
    <citation type="submission" date="2024-06" db="EMBL/GenBank/DDBJ databases">
        <title>Genomic Encyclopedia of Type Strains, Phase V (KMG-V): Genome sequencing to study the core and pangenomes of soil and plant-associated prokaryotes.</title>
        <authorList>
            <person name="Whitman W."/>
        </authorList>
    </citation>
    <scope>NUCLEOTIDE SEQUENCE [LARGE SCALE GENOMIC DNA]</scope>
    <source>
        <strain evidence="8 9">NE40</strain>
    </source>
</reference>
<feature type="transmembrane region" description="Helical" evidence="7">
    <location>
        <begin position="158"/>
        <end position="179"/>
    </location>
</feature>
<evidence type="ECO:0000256" key="7">
    <source>
        <dbReference type="SAM" id="Phobius"/>
    </source>
</evidence>